<dbReference type="InterPro" id="IPR003597">
    <property type="entry name" value="Ig_C1-set"/>
</dbReference>
<keyword evidence="2" id="KW-0490">MHC I</keyword>
<feature type="domain" description="Immunoglobulin C1-set" evidence="10">
    <location>
        <begin position="114"/>
        <end position="178"/>
    </location>
</feature>
<evidence type="ECO:0000313" key="12">
    <source>
        <dbReference type="Proteomes" id="UP001152836"/>
    </source>
</evidence>
<dbReference type="AlphaFoldDB" id="A0AAU9ZB85"/>
<keyword evidence="12" id="KW-1185">Reference proteome</keyword>
<dbReference type="SUPFAM" id="SSF54452">
    <property type="entry name" value="MHC antigen-recognition domain"/>
    <property type="match status" value="1"/>
</dbReference>
<dbReference type="GO" id="GO:0005615">
    <property type="term" value="C:extracellular space"/>
    <property type="evidence" value="ECO:0007669"/>
    <property type="project" value="TreeGrafter"/>
</dbReference>
<dbReference type="GO" id="GO:0002474">
    <property type="term" value="P:antigen processing and presentation of peptide antigen via MHC class I"/>
    <property type="evidence" value="ECO:0007669"/>
    <property type="project" value="UniProtKB-KW"/>
</dbReference>
<dbReference type="EMBL" id="CALSGD010001417">
    <property type="protein sequence ID" value="CAH6789310.1"/>
    <property type="molecule type" value="Genomic_DNA"/>
</dbReference>
<dbReference type="SUPFAM" id="SSF48726">
    <property type="entry name" value="Immunoglobulin"/>
    <property type="match status" value="1"/>
</dbReference>
<evidence type="ECO:0000256" key="3">
    <source>
        <dbReference type="ARBA" id="ARBA00022692"/>
    </source>
</evidence>
<dbReference type="Gene3D" id="3.30.500.10">
    <property type="entry name" value="MHC class I-like antigen recognition-like"/>
    <property type="match status" value="1"/>
</dbReference>
<reference evidence="11" key="1">
    <citation type="submission" date="2022-06" db="EMBL/GenBank/DDBJ databases">
        <authorList>
            <person name="Andreotti S."/>
            <person name="Wyler E."/>
        </authorList>
    </citation>
    <scope>NUCLEOTIDE SEQUENCE</scope>
</reference>
<dbReference type="InterPro" id="IPR013783">
    <property type="entry name" value="Ig-like_fold"/>
</dbReference>
<evidence type="ECO:0000256" key="4">
    <source>
        <dbReference type="ARBA" id="ARBA00022729"/>
    </source>
</evidence>
<sequence length="222" mass="25313">MDATEYGPRTLVWGFSGMQLISSVTWTHSLRYFCLAVSEPGPEVHEFTSWVCELTSYHTTYDSVTRQKEPRAPWMAESLGPDQWDRYTQLLRSWQQTFKMELSQLQKHLQALRAHGFYPPEISMTWMKNGEEIVQQVDYGGVLPSADGTYQMWVSVDPDSQSKDVYSCHVEHCGLQMVLEAPGVKSENILPVVSVISRTITLTIQKEVIYHPTPVSDCSFPS</sequence>
<gene>
    <name evidence="11" type="primary">Mr1</name>
    <name evidence="11" type="ORF">PHOROB_LOCUS6845</name>
</gene>
<dbReference type="Proteomes" id="UP001152836">
    <property type="component" value="Unassembled WGS sequence"/>
</dbReference>
<evidence type="ECO:0000256" key="8">
    <source>
        <dbReference type="ARBA" id="ARBA00023157"/>
    </source>
</evidence>
<dbReference type="InterPro" id="IPR011161">
    <property type="entry name" value="MHC_I-like_Ag-recog"/>
</dbReference>
<keyword evidence="4" id="KW-0732">Signal</keyword>
<protein>
    <submittedName>
        <fullName evidence="11">Mr1 protein</fullName>
    </submittedName>
</protein>
<dbReference type="GO" id="GO:0006955">
    <property type="term" value="P:immune response"/>
    <property type="evidence" value="ECO:0007669"/>
    <property type="project" value="TreeGrafter"/>
</dbReference>
<evidence type="ECO:0000256" key="9">
    <source>
        <dbReference type="ARBA" id="ARBA00023180"/>
    </source>
</evidence>
<name>A0AAU9ZB85_PHORO</name>
<dbReference type="PROSITE" id="PS00290">
    <property type="entry name" value="IG_MHC"/>
    <property type="match status" value="1"/>
</dbReference>
<evidence type="ECO:0000256" key="1">
    <source>
        <dbReference type="ARBA" id="ARBA00004479"/>
    </source>
</evidence>
<evidence type="ECO:0000256" key="2">
    <source>
        <dbReference type="ARBA" id="ARBA00022451"/>
    </source>
</evidence>
<dbReference type="InterPro" id="IPR036179">
    <property type="entry name" value="Ig-like_dom_sf"/>
</dbReference>
<evidence type="ECO:0000256" key="5">
    <source>
        <dbReference type="ARBA" id="ARBA00022859"/>
    </source>
</evidence>
<proteinExistence type="predicted"/>
<organism evidence="11 12">
    <name type="scientific">Phodopus roborovskii</name>
    <name type="common">Roborovski's desert hamster</name>
    <name type="synonym">Cricetulus roborovskii</name>
    <dbReference type="NCBI Taxonomy" id="109678"/>
    <lineage>
        <taxon>Eukaryota</taxon>
        <taxon>Metazoa</taxon>
        <taxon>Chordata</taxon>
        <taxon>Craniata</taxon>
        <taxon>Vertebrata</taxon>
        <taxon>Euteleostomi</taxon>
        <taxon>Mammalia</taxon>
        <taxon>Eutheria</taxon>
        <taxon>Euarchontoglires</taxon>
        <taxon>Glires</taxon>
        <taxon>Rodentia</taxon>
        <taxon>Myomorpha</taxon>
        <taxon>Muroidea</taxon>
        <taxon>Cricetidae</taxon>
        <taxon>Cricetinae</taxon>
        <taxon>Phodopus</taxon>
    </lineage>
</organism>
<evidence type="ECO:0000256" key="6">
    <source>
        <dbReference type="ARBA" id="ARBA00022989"/>
    </source>
</evidence>
<dbReference type="GO" id="GO:0042612">
    <property type="term" value="C:MHC class I protein complex"/>
    <property type="evidence" value="ECO:0007669"/>
    <property type="project" value="UniProtKB-KW"/>
</dbReference>
<dbReference type="GO" id="GO:0009897">
    <property type="term" value="C:external side of plasma membrane"/>
    <property type="evidence" value="ECO:0007669"/>
    <property type="project" value="TreeGrafter"/>
</dbReference>
<dbReference type="InterPro" id="IPR011162">
    <property type="entry name" value="MHC_I/II-like_Ag-recog"/>
</dbReference>
<dbReference type="InterPro" id="IPR003006">
    <property type="entry name" value="Ig/MHC_CS"/>
</dbReference>
<dbReference type="Pfam" id="PF00129">
    <property type="entry name" value="MHC_I"/>
    <property type="match status" value="1"/>
</dbReference>
<keyword evidence="8" id="KW-1015">Disulfide bond</keyword>
<evidence type="ECO:0000259" key="10">
    <source>
        <dbReference type="SMART" id="SM00407"/>
    </source>
</evidence>
<dbReference type="Pfam" id="PF07654">
    <property type="entry name" value="C1-set"/>
    <property type="match status" value="1"/>
</dbReference>
<accession>A0AAU9ZB85</accession>
<comment type="caution">
    <text evidence="11">The sequence shown here is derived from an EMBL/GenBank/DDBJ whole genome shotgun (WGS) entry which is preliminary data.</text>
</comment>
<dbReference type="PANTHER" id="PTHR16675">
    <property type="entry name" value="MHC CLASS I-RELATED"/>
    <property type="match status" value="1"/>
</dbReference>
<evidence type="ECO:0000256" key="7">
    <source>
        <dbReference type="ARBA" id="ARBA00023136"/>
    </source>
</evidence>
<dbReference type="InterPro" id="IPR050208">
    <property type="entry name" value="MHC_class-I_related"/>
</dbReference>
<dbReference type="PANTHER" id="PTHR16675:SF242">
    <property type="entry name" value="MAJOR HISTOCOMPATIBILITY COMPLEX CLASS I-RELATED GENE PROTEIN"/>
    <property type="match status" value="1"/>
</dbReference>
<keyword evidence="6" id="KW-1133">Transmembrane helix</keyword>
<keyword evidence="7" id="KW-0472">Membrane</keyword>
<dbReference type="SMART" id="SM00407">
    <property type="entry name" value="IGc1"/>
    <property type="match status" value="1"/>
</dbReference>
<dbReference type="Gene3D" id="2.60.40.10">
    <property type="entry name" value="Immunoglobulins"/>
    <property type="match status" value="1"/>
</dbReference>
<keyword evidence="3" id="KW-0812">Transmembrane</keyword>
<keyword evidence="9" id="KW-0325">Glycoprotein</keyword>
<dbReference type="InterPro" id="IPR037055">
    <property type="entry name" value="MHC_I-like_Ag-recog_sf"/>
</dbReference>
<evidence type="ECO:0000313" key="11">
    <source>
        <dbReference type="EMBL" id="CAH6789310.1"/>
    </source>
</evidence>
<comment type="subcellular location">
    <subcellularLocation>
        <location evidence="1">Membrane</location>
        <topology evidence="1">Single-pass type I membrane protein</topology>
    </subcellularLocation>
</comment>
<keyword evidence="5" id="KW-0391">Immunity</keyword>
<dbReference type="FunFam" id="2.60.40.10:FF:000204">
    <property type="entry name" value="Major histocompatibility complex, class I-related protein"/>
    <property type="match status" value="1"/>
</dbReference>